<feature type="chain" id="PRO_5042091841" evidence="1">
    <location>
        <begin position="19"/>
        <end position="202"/>
    </location>
</feature>
<name>A0AAD7CJ38_9AGAR</name>
<organism evidence="2 3">
    <name type="scientific">Roridomyces roridus</name>
    <dbReference type="NCBI Taxonomy" id="1738132"/>
    <lineage>
        <taxon>Eukaryota</taxon>
        <taxon>Fungi</taxon>
        <taxon>Dikarya</taxon>
        <taxon>Basidiomycota</taxon>
        <taxon>Agaricomycotina</taxon>
        <taxon>Agaricomycetes</taxon>
        <taxon>Agaricomycetidae</taxon>
        <taxon>Agaricales</taxon>
        <taxon>Marasmiineae</taxon>
        <taxon>Mycenaceae</taxon>
        <taxon>Roridomyces</taxon>
    </lineage>
</organism>
<reference evidence="2" key="1">
    <citation type="submission" date="2023-03" db="EMBL/GenBank/DDBJ databases">
        <title>Massive genome expansion in bonnet fungi (Mycena s.s.) driven by repeated elements and novel gene families across ecological guilds.</title>
        <authorList>
            <consortium name="Lawrence Berkeley National Laboratory"/>
            <person name="Harder C.B."/>
            <person name="Miyauchi S."/>
            <person name="Viragh M."/>
            <person name="Kuo A."/>
            <person name="Thoen E."/>
            <person name="Andreopoulos B."/>
            <person name="Lu D."/>
            <person name="Skrede I."/>
            <person name="Drula E."/>
            <person name="Henrissat B."/>
            <person name="Morin E."/>
            <person name="Kohler A."/>
            <person name="Barry K."/>
            <person name="LaButti K."/>
            <person name="Morin E."/>
            <person name="Salamov A."/>
            <person name="Lipzen A."/>
            <person name="Mereny Z."/>
            <person name="Hegedus B."/>
            <person name="Baldrian P."/>
            <person name="Stursova M."/>
            <person name="Weitz H."/>
            <person name="Taylor A."/>
            <person name="Grigoriev I.V."/>
            <person name="Nagy L.G."/>
            <person name="Martin F."/>
            <person name="Kauserud H."/>
        </authorList>
    </citation>
    <scope>NUCLEOTIDE SEQUENCE</scope>
    <source>
        <strain evidence="2">9284</strain>
    </source>
</reference>
<keyword evidence="3" id="KW-1185">Reference proteome</keyword>
<protein>
    <submittedName>
        <fullName evidence="2">Uncharacterized protein</fullName>
    </submittedName>
</protein>
<evidence type="ECO:0000256" key="1">
    <source>
        <dbReference type="SAM" id="SignalP"/>
    </source>
</evidence>
<accession>A0AAD7CJ38</accession>
<dbReference type="Proteomes" id="UP001221142">
    <property type="component" value="Unassembled WGS sequence"/>
</dbReference>
<keyword evidence="1" id="KW-0732">Signal</keyword>
<comment type="caution">
    <text evidence="2">The sequence shown here is derived from an EMBL/GenBank/DDBJ whole genome shotgun (WGS) entry which is preliminary data.</text>
</comment>
<sequence>MFVKFALPLFALAAGVFASPLSVEQRAVVSRNHNHNGPTSFNTWGGFHSLDNFDNFYGVDNFAGFHRKEVLESTQDVVCHSQAIEIIQQRLLVLQEMAKRITTETICEVEIQTIVFEQYYASLGKFHGDLRRHSGFHAGYDRDIVSHFGRIYGSDGLFSTDSWGFSGSDAGLHTIIPSGGNWRDETSPRSVDAAFYAARNSY</sequence>
<evidence type="ECO:0000313" key="3">
    <source>
        <dbReference type="Proteomes" id="UP001221142"/>
    </source>
</evidence>
<evidence type="ECO:0000313" key="2">
    <source>
        <dbReference type="EMBL" id="KAJ7650311.1"/>
    </source>
</evidence>
<feature type="signal peptide" evidence="1">
    <location>
        <begin position="1"/>
        <end position="18"/>
    </location>
</feature>
<dbReference type="EMBL" id="JARKIF010000001">
    <property type="protein sequence ID" value="KAJ7650311.1"/>
    <property type="molecule type" value="Genomic_DNA"/>
</dbReference>
<gene>
    <name evidence="2" type="ORF">FB45DRAFT_14809</name>
</gene>
<dbReference type="AlphaFoldDB" id="A0AAD7CJ38"/>
<proteinExistence type="predicted"/>